<evidence type="ECO:0000313" key="2">
    <source>
        <dbReference type="Proteomes" id="UP001595693"/>
    </source>
</evidence>
<keyword evidence="1" id="KW-0378">Hydrolase</keyword>
<keyword evidence="2" id="KW-1185">Reference proteome</keyword>
<dbReference type="EMBL" id="JBHSAJ010000062">
    <property type="protein sequence ID" value="MFC3937094.1"/>
    <property type="molecule type" value="Genomic_DNA"/>
</dbReference>
<sequence length="85" mass="9240">MNTFWTGADGVQVVGSRSRGEAFALKVMDGNMVAQVAAAVEVMDQLGWLDARQREALAPRRSGRILNARGLEVGGRRAVFQLRPV</sequence>
<gene>
    <name evidence="1" type="ORF">ACFOW3_20950</name>
</gene>
<dbReference type="RefSeq" id="WP_238385466.1">
    <property type="nucleotide sequence ID" value="NZ_JAMXAX010000011.1"/>
</dbReference>
<dbReference type="Proteomes" id="UP001595693">
    <property type="component" value="Unassembled WGS sequence"/>
</dbReference>
<reference evidence="2" key="1">
    <citation type="journal article" date="2019" name="Int. J. Syst. Evol. Microbiol.">
        <title>The Global Catalogue of Microorganisms (GCM) 10K type strain sequencing project: providing services to taxonomists for standard genome sequencing and annotation.</title>
        <authorList>
            <consortium name="The Broad Institute Genomics Platform"/>
            <consortium name="The Broad Institute Genome Sequencing Center for Infectious Disease"/>
            <person name="Wu L."/>
            <person name="Ma J."/>
        </authorList>
    </citation>
    <scope>NUCLEOTIDE SEQUENCE [LARGE SCALE GENOMIC DNA]</scope>
    <source>
        <strain evidence="2">CCUG 2113</strain>
    </source>
</reference>
<evidence type="ECO:0000313" key="1">
    <source>
        <dbReference type="EMBL" id="MFC3937094.1"/>
    </source>
</evidence>
<name>A0ABV8DF64_9BURK</name>
<organism evidence="1 2">
    <name type="scientific">Acidovorax facilis</name>
    <dbReference type="NCBI Taxonomy" id="12917"/>
    <lineage>
        <taxon>Bacteria</taxon>
        <taxon>Pseudomonadati</taxon>
        <taxon>Pseudomonadota</taxon>
        <taxon>Betaproteobacteria</taxon>
        <taxon>Burkholderiales</taxon>
        <taxon>Comamonadaceae</taxon>
        <taxon>Acidovorax</taxon>
    </lineage>
</organism>
<dbReference type="GO" id="GO:0004067">
    <property type="term" value="F:asparaginase activity"/>
    <property type="evidence" value="ECO:0007669"/>
    <property type="project" value="UniProtKB-EC"/>
</dbReference>
<comment type="caution">
    <text evidence="1">The sequence shown here is derived from an EMBL/GenBank/DDBJ whole genome shotgun (WGS) entry which is preliminary data.</text>
</comment>
<dbReference type="EC" id="3.5.1.1" evidence="1"/>
<dbReference type="InterPro" id="IPR010349">
    <property type="entry name" value="Asparaginase_II"/>
</dbReference>
<protein>
    <submittedName>
        <fullName evidence="1">Asparaginase</fullName>
        <ecNumber evidence="1">3.5.1.1</ecNumber>
    </submittedName>
</protein>
<proteinExistence type="predicted"/>
<dbReference type="Pfam" id="PF06089">
    <property type="entry name" value="Asparaginase_II"/>
    <property type="match status" value="1"/>
</dbReference>
<accession>A0ABV8DF64</accession>